<dbReference type="EMBL" id="CAJVPY010014659">
    <property type="protein sequence ID" value="CAG8747655.1"/>
    <property type="molecule type" value="Genomic_DNA"/>
</dbReference>
<keyword evidence="3" id="KW-1185">Reference proteome</keyword>
<organism evidence="2 3">
    <name type="scientific">Dentiscutata erythropus</name>
    <dbReference type="NCBI Taxonomy" id="1348616"/>
    <lineage>
        <taxon>Eukaryota</taxon>
        <taxon>Fungi</taxon>
        <taxon>Fungi incertae sedis</taxon>
        <taxon>Mucoromycota</taxon>
        <taxon>Glomeromycotina</taxon>
        <taxon>Glomeromycetes</taxon>
        <taxon>Diversisporales</taxon>
        <taxon>Gigasporaceae</taxon>
        <taxon>Dentiscutata</taxon>
    </lineage>
</organism>
<feature type="non-terminal residue" evidence="2">
    <location>
        <position position="203"/>
    </location>
</feature>
<name>A0A9N9IQX3_9GLOM</name>
<evidence type="ECO:0000313" key="3">
    <source>
        <dbReference type="Proteomes" id="UP000789405"/>
    </source>
</evidence>
<dbReference type="Proteomes" id="UP000789405">
    <property type="component" value="Unassembled WGS sequence"/>
</dbReference>
<evidence type="ECO:0000256" key="1">
    <source>
        <dbReference type="SAM" id="MobiDB-lite"/>
    </source>
</evidence>
<dbReference type="OrthoDB" id="2441494at2759"/>
<evidence type="ECO:0000313" key="2">
    <source>
        <dbReference type="EMBL" id="CAG8747655.1"/>
    </source>
</evidence>
<feature type="region of interest" description="Disordered" evidence="1">
    <location>
        <begin position="21"/>
        <end position="45"/>
    </location>
</feature>
<proteinExistence type="predicted"/>
<feature type="compositionally biased region" description="Basic and acidic residues" evidence="1">
    <location>
        <begin position="33"/>
        <end position="45"/>
    </location>
</feature>
<gene>
    <name evidence="2" type="ORF">DERYTH_LOCUS16584</name>
</gene>
<dbReference type="AlphaFoldDB" id="A0A9N9IQX3"/>
<accession>A0A9N9IQX3</accession>
<sequence length="203" mass="23022">NFIIVLDKSLDELMVRDKVSMKKAKGQDNSSDDLPKTDVGEKTLPKIEPKLQISAELAQSKASYASPKLFPFKRKLSKETCNQVINKLTTHFIDSPKLDKNNSIDTEGEHQTDSYWVLGSHCPLCRENHMSLDGKWWLDSRSKNTYYLHCTNLKEPGIPYDDVLKAYSGNSELIQELKTQCFTSPIPWNHVLILPDKGIVAEA</sequence>
<protein>
    <submittedName>
        <fullName evidence="2">20233_t:CDS:1</fullName>
    </submittedName>
</protein>
<reference evidence="2" key="1">
    <citation type="submission" date="2021-06" db="EMBL/GenBank/DDBJ databases">
        <authorList>
            <person name="Kallberg Y."/>
            <person name="Tangrot J."/>
            <person name="Rosling A."/>
        </authorList>
    </citation>
    <scope>NUCLEOTIDE SEQUENCE</scope>
    <source>
        <strain evidence="2">MA453B</strain>
    </source>
</reference>
<comment type="caution">
    <text evidence="2">The sequence shown here is derived from an EMBL/GenBank/DDBJ whole genome shotgun (WGS) entry which is preliminary data.</text>
</comment>